<comment type="caution">
    <text evidence="3">The sequence shown here is derived from an EMBL/GenBank/DDBJ whole genome shotgun (WGS) entry which is preliminary data.</text>
</comment>
<dbReference type="Proteomes" id="UP001283341">
    <property type="component" value="Unassembled WGS sequence"/>
</dbReference>
<dbReference type="AlphaFoldDB" id="A0AAE0I7A4"/>
<protein>
    <submittedName>
        <fullName evidence="3">Uncharacterized protein</fullName>
    </submittedName>
</protein>
<organism evidence="3 4">
    <name type="scientific">Apodospora peruviana</name>
    <dbReference type="NCBI Taxonomy" id="516989"/>
    <lineage>
        <taxon>Eukaryota</taxon>
        <taxon>Fungi</taxon>
        <taxon>Dikarya</taxon>
        <taxon>Ascomycota</taxon>
        <taxon>Pezizomycotina</taxon>
        <taxon>Sordariomycetes</taxon>
        <taxon>Sordariomycetidae</taxon>
        <taxon>Sordariales</taxon>
        <taxon>Lasiosphaeriaceae</taxon>
        <taxon>Apodospora</taxon>
    </lineage>
</organism>
<keyword evidence="2" id="KW-0472">Membrane</keyword>
<name>A0AAE0I7A4_9PEZI</name>
<proteinExistence type="predicted"/>
<reference evidence="3" key="1">
    <citation type="journal article" date="2023" name="Mol. Phylogenet. Evol.">
        <title>Genome-scale phylogeny and comparative genomics of the fungal order Sordariales.</title>
        <authorList>
            <person name="Hensen N."/>
            <person name="Bonometti L."/>
            <person name="Westerberg I."/>
            <person name="Brannstrom I.O."/>
            <person name="Guillou S."/>
            <person name="Cros-Aarteil S."/>
            <person name="Calhoun S."/>
            <person name="Haridas S."/>
            <person name="Kuo A."/>
            <person name="Mondo S."/>
            <person name="Pangilinan J."/>
            <person name="Riley R."/>
            <person name="LaButti K."/>
            <person name="Andreopoulos B."/>
            <person name="Lipzen A."/>
            <person name="Chen C."/>
            <person name="Yan M."/>
            <person name="Daum C."/>
            <person name="Ng V."/>
            <person name="Clum A."/>
            <person name="Steindorff A."/>
            <person name="Ohm R.A."/>
            <person name="Martin F."/>
            <person name="Silar P."/>
            <person name="Natvig D.O."/>
            <person name="Lalanne C."/>
            <person name="Gautier V."/>
            <person name="Ament-Velasquez S.L."/>
            <person name="Kruys A."/>
            <person name="Hutchinson M.I."/>
            <person name="Powell A.J."/>
            <person name="Barry K."/>
            <person name="Miller A.N."/>
            <person name="Grigoriev I.V."/>
            <person name="Debuchy R."/>
            <person name="Gladieux P."/>
            <person name="Hiltunen Thoren M."/>
            <person name="Johannesson H."/>
        </authorList>
    </citation>
    <scope>NUCLEOTIDE SEQUENCE</scope>
    <source>
        <strain evidence="3">CBS 118394</strain>
    </source>
</reference>
<evidence type="ECO:0000256" key="1">
    <source>
        <dbReference type="SAM" id="MobiDB-lite"/>
    </source>
</evidence>
<evidence type="ECO:0000313" key="3">
    <source>
        <dbReference type="EMBL" id="KAK3318936.1"/>
    </source>
</evidence>
<accession>A0AAE0I7A4</accession>
<keyword evidence="4" id="KW-1185">Reference proteome</keyword>
<evidence type="ECO:0000256" key="2">
    <source>
        <dbReference type="SAM" id="Phobius"/>
    </source>
</evidence>
<sequence>MPSIFGYTSSHLTPRNSGTASEDGAINTNWVAISIILPFLVIALLGWFFYYYLPKNPIDWQRRMIYEPRRQRRRRRVVTNSTYSTTVASPRTTPSSLTSLGSITSVESHQYVGFTYNGFFSHPNDADDVFWTCRDCEEAPLRGSLAEMRQYEGQYEYRCQSCAAKARRRGRRIRKHAVDCAEEEAYLKAWRDHLAAQKDRYQDEHEEASEEEPKSLRVYTEPSRLRPAHLRNQRNS</sequence>
<keyword evidence="2" id="KW-0812">Transmembrane</keyword>
<feature type="transmembrane region" description="Helical" evidence="2">
    <location>
        <begin position="30"/>
        <end position="53"/>
    </location>
</feature>
<gene>
    <name evidence="3" type="ORF">B0H66DRAFT_558432</name>
</gene>
<feature type="region of interest" description="Disordered" evidence="1">
    <location>
        <begin position="198"/>
        <end position="236"/>
    </location>
</feature>
<reference evidence="3" key="2">
    <citation type="submission" date="2023-06" db="EMBL/GenBank/DDBJ databases">
        <authorList>
            <consortium name="Lawrence Berkeley National Laboratory"/>
            <person name="Haridas S."/>
            <person name="Hensen N."/>
            <person name="Bonometti L."/>
            <person name="Westerberg I."/>
            <person name="Brannstrom I.O."/>
            <person name="Guillou S."/>
            <person name="Cros-Aarteil S."/>
            <person name="Calhoun S."/>
            <person name="Kuo A."/>
            <person name="Mondo S."/>
            <person name="Pangilinan J."/>
            <person name="Riley R."/>
            <person name="Labutti K."/>
            <person name="Andreopoulos B."/>
            <person name="Lipzen A."/>
            <person name="Chen C."/>
            <person name="Yanf M."/>
            <person name="Daum C."/>
            <person name="Ng V."/>
            <person name="Clum A."/>
            <person name="Steindorff A."/>
            <person name="Ohm R."/>
            <person name="Martin F."/>
            <person name="Silar P."/>
            <person name="Natvig D."/>
            <person name="Lalanne C."/>
            <person name="Gautier V."/>
            <person name="Ament-Velasquez S.L."/>
            <person name="Kruys A."/>
            <person name="Hutchinson M.I."/>
            <person name="Powell A.J."/>
            <person name="Barry K."/>
            <person name="Miller A.N."/>
            <person name="Grigoriev I.V."/>
            <person name="Debuchy R."/>
            <person name="Gladieux P."/>
            <person name="Thoren M.H."/>
            <person name="Johannesson H."/>
        </authorList>
    </citation>
    <scope>NUCLEOTIDE SEQUENCE</scope>
    <source>
        <strain evidence="3">CBS 118394</strain>
    </source>
</reference>
<dbReference type="EMBL" id="JAUEDM010000004">
    <property type="protein sequence ID" value="KAK3318936.1"/>
    <property type="molecule type" value="Genomic_DNA"/>
</dbReference>
<feature type="compositionally biased region" description="Basic residues" evidence="1">
    <location>
        <begin position="226"/>
        <end position="236"/>
    </location>
</feature>
<keyword evidence="2" id="KW-1133">Transmembrane helix</keyword>
<evidence type="ECO:0000313" key="4">
    <source>
        <dbReference type="Proteomes" id="UP001283341"/>
    </source>
</evidence>